<sequence length="615" mass="68964">MFHRIIEVRNSLMSTIAINYSEVDIITNEDVAIIRQVCELLKVLKDCTEEMSGEKQVTASKITMLSQALKKWYNKFTNRADVRNYVNEMTIKLLEALNKRFKAIEENKVFAKATVLDPQFRCHGFSDPHNFERIAKHDYLPKMLCHKCVFKLEEYCEFRQLCLSTDKFFRSKLPWPDDSSQQGTLLQENELTITKSTSSFKGASCDGIVLNADYVNSRLGKTVATPLITDSSLLSQNNPVDSTIYLSNVSSTDKFILEVDDDEGRIEIDEETQKSAQAITSVKDSLPIYSTNKGSNQQVKRKQDKQGNVDNQKKKLVSASYTATPLDKVVRSASDQKSLNPALPLSYVNPDESNPRLDLVSNAGTQPMDKCKESSGVNVGTEAWTLNGSQTFRTCITGAINEDSPGRVPPSSTSNTQNKTVVEQKKSTQNNSLNNTIQSNNSEFQQKTISSNHLEREKDVSINQKVKFLVTNIPGACLIYTCETCERTFVSSESANAHRCGDDNSSLSGEEVESQKGSSQQSFESETGNYLCNYCSKVFTRYVSLISHQEAHLQDLDDPSLESDDDDDDYVANRIGHGYNYDSSYSRKSPRIKSKKISKPKGRQRIRVLSTSSDD</sequence>
<accession>A0A7R9GT88</accession>
<dbReference type="InterPro" id="IPR036236">
    <property type="entry name" value="Znf_C2H2_sf"/>
</dbReference>
<gene>
    <name evidence="5" type="ORF">TPSB3V08_LOCUS374</name>
</gene>
<dbReference type="SUPFAM" id="SSF57716">
    <property type="entry name" value="Glucocorticoid receptor-like (DNA-binding domain)"/>
    <property type="match status" value="1"/>
</dbReference>
<evidence type="ECO:0000256" key="2">
    <source>
        <dbReference type="SAM" id="Coils"/>
    </source>
</evidence>
<dbReference type="InterPro" id="IPR012337">
    <property type="entry name" value="RNaseH-like_sf"/>
</dbReference>
<feature type="domain" description="C2H2-type" evidence="4">
    <location>
        <begin position="530"/>
        <end position="557"/>
    </location>
</feature>
<dbReference type="GO" id="GO:0008270">
    <property type="term" value="F:zinc ion binding"/>
    <property type="evidence" value="ECO:0007669"/>
    <property type="project" value="UniProtKB-KW"/>
</dbReference>
<feature type="compositionally biased region" description="Basic residues" evidence="3">
    <location>
        <begin position="588"/>
        <end position="606"/>
    </location>
</feature>
<dbReference type="SUPFAM" id="SSF53098">
    <property type="entry name" value="Ribonuclease H-like"/>
    <property type="match status" value="1"/>
</dbReference>
<keyword evidence="1" id="KW-0862">Zinc</keyword>
<keyword evidence="1" id="KW-0479">Metal-binding</keyword>
<dbReference type="Pfam" id="PF13912">
    <property type="entry name" value="zf-C2H2_6"/>
    <property type="match status" value="1"/>
</dbReference>
<dbReference type="EMBL" id="OD000121">
    <property type="protein sequence ID" value="CAD7395872.1"/>
    <property type="molecule type" value="Genomic_DNA"/>
</dbReference>
<dbReference type="SUPFAM" id="SSF57667">
    <property type="entry name" value="beta-beta-alpha zinc fingers"/>
    <property type="match status" value="1"/>
</dbReference>
<evidence type="ECO:0000256" key="1">
    <source>
        <dbReference type="PROSITE-ProRule" id="PRU00042"/>
    </source>
</evidence>
<feature type="region of interest" description="Disordered" evidence="3">
    <location>
        <begin position="556"/>
        <end position="575"/>
    </location>
</feature>
<keyword evidence="2" id="KW-0175">Coiled coil</keyword>
<feature type="region of interest" description="Disordered" evidence="3">
    <location>
        <begin position="400"/>
        <end position="443"/>
    </location>
</feature>
<feature type="compositionally biased region" description="Polar residues" evidence="3">
    <location>
        <begin position="287"/>
        <end position="298"/>
    </location>
</feature>
<organism evidence="5">
    <name type="scientific">Timema poppense</name>
    <name type="common">Walking stick</name>
    <dbReference type="NCBI Taxonomy" id="170557"/>
    <lineage>
        <taxon>Eukaryota</taxon>
        <taxon>Metazoa</taxon>
        <taxon>Ecdysozoa</taxon>
        <taxon>Arthropoda</taxon>
        <taxon>Hexapoda</taxon>
        <taxon>Insecta</taxon>
        <taxon>Pterygota</taxon>
        <taxon>Neoptera</taxon>
        <taxon>Polyneoptera</taxon>
        <taxon>Phasmatodea</taxon>
        <taxon>Timematodea</taxon>
        <taxon>Timematoidea</taxon>
        <taxon>Timematidae</taxon>
        <taxon>Timema</taxon>
    </lineage>
</organism>
<evidence type="ECO:0000313" key="5">
    <source>
        <dbReference type="EMBL" id="CAD7395872.1"/>
    </source>
</evidence>
<dbReference type="PROSITE" id="PS50157">
    <property type="entry name" value="ZINC_FINGER_C2H2_2"/>
    <property type="match status" value="1"/>
</dbReference>
<dbReference type="AlphaFoldDB" id="A0A7R9GT88"/>
<feature type="region of interest" description="Disordered" evidence="3">
    <location>
        <begin position="496"/>
        <end position="521"/>
    </location>
</feature>
<evidence type="ECO:0000259" key="4">
    <source>
        <dbReference type="PROSITE" id="PS50157"/>
    </source>
</evidence>
<dbReference type="Gene3D" id="3.30.160.60">
    <property type="entry name" value="Classic Zinc Finger"/>
    <property type="match status" value="1"/>
</dbReference>
<feature type="region of interest" description="Disordered" evidence="3">
    <location>
        <begin position="287"/>
        <end position="316"/>
    </location>
</feature>
<feature type="compositionally biased region" description="Polar residues" evidence="3">
    <location>
        <begin position="410"/>
        <end position="421"/>
    </location>
</feature>
<keyword evidence="1" id="KW-0863">Zinc-finger</keyword>
<name>A0A7R9GT88_TIMPO</name>
<feature type="compositionally biased region" description="Low complexity" evidence="3">
    <location>
        <begin position="427"/>
        <end position="442"/>
    </location>
</feature>
<feature type="coiled-coil region" evidence="2">
    <location>
        <begin position="87"/>
        <end position="114"/>
    </location>
</feature>
<feature type="compositionally biased region" description="Basic and acidic residues" evidence="3">
    <location>
        <begin position="304"/>
        <end position="313"/>
    </location>
</feature>
<dbReference type="InterPro" id="IPR013087">
    <property type="entry name" value="Znf_C2H2_type"/>
</dbReference>
<feature type="compositionally biased region" description="Acidic residues" evidence="3">
    <location>
        <begin position="556"/>
        <end position="570"/>
    </location>
</feature>
<evidence type="ECO:0000256" key="3">
    <source>
        <dbReference type="SAM" id="MobiDB-lite"/>
    </source>
</evidence>
<reference evidence="5" key="1">
    <citation type="submission" date="2020-11" db="EMBL/GenBank/DDBJ databases">
        <authorList>
            <person name="Tran Van P."/>
        </authorList>
    </citation>
    <scope>NUCLEOTIDE SEQUENCE</scope>
</reference>
<protein>
    <recommendedName>
        <fullName evidence="4">C2H2-type domain-containing protein</fullName>
    </recommendedName>
</protein>
<feature type="region of interest" description="Disordered" evidence="3">
    <location>
        <begin position="581"/>
        <end position="615"/>
    </location>
</feature>
<proteinExistence type="predicted"/>
<dbReference type="PROSITE" id="PS00028">
    <property type="entry name" value="ZINC_FINGER_C2H2_1"/>
    <property type="match status" value="1"/>
</dbReference>